<organism evidence="2 3">
    <name type="scientific">Advenella faeciporci</name>
    <dbReference type="NCBI Taxonomy" id="797535"/>
    <lineage>
        <taxon>Bacteria</taxon>
        <taxon>Pseudomonadati</taxon>
        <taxon>Pseudomonadota</taxon>
        <taxon>Betaproteobacteria</taxon>
        <taxon>Burkholderiales</taxon>
        <taxon>Alcaligenaceae</taxon>
    </lineage>
</organism>
<dbReference type="Gene3D" id="3.30.2350.10">
    <property type="entry name" value="Pseudouridine synthase"/>
    <property type="match status" value="1"/>
</dbReference>
<dbReference type="PANTHER" id="PTHR21600">
    <property type="entry name" value="MITOCHONDRIAL RNA PSEUDOURIDINE SYNTHASE"/>
    <property type="match status" value="1"/>
</dbReference>
<reference evidence="2" key="1">
    <citation type="journal article" date="2014" name="Int. J. Syst. Evol. Microbiol.">
        <title>Complete genome sequence of Corynebacterium casei LMG S-19264T (=DSM 44701T), isolated from a smear-ripened cheese.</title>
        <authorList>
            <consortium name="US DOE Joint Genome Institute (JGI-PGF)"/>
            <person name="Walter F."/>
            <person name="Albersmeier A."/>
            <person name="Kalinowski J."/>
            <person name="Ruckert C."/>
        </authorList>
    </citation>
    <scope>NUCLEOTIDE SEQUENCE</scope>
    <source>
        <strain evidence="2">KCTC 23732</strain>
    </source>
</reference>
<feature type="domain" description="Pseudouridine synthase RsuA/RluA-like" evidence="1">
    <location>
        <begin position="99"/>
        <end position="244"/>
    </location>
</feature>
<dbReference type="InterPro" id="IPR006224">
    <property type="entry name" value="PsdUridine_synth_RluA-like_CS"/>
</dbReference>
<proteinExistence type="predicted"/>
<dbReference type="GO" id="GO:0000455">
    <property type="term" value="P:enzyme-directed rRNA pseudouridine synthesis"/>
    <property type="evidence" value="ECO:0007669"/>
    <property type="project" value="TreeGrafter"/>
</dbReference>
<dbReference type="EMBL" id="BMYS01000004">
    <property type="protein sequence ID" value="GGW81207.1"/>
    <property type="molecule type" value="Genomic_DNA"/>
</dbReference>
<comment type="caution">
    <text evidence="2">The sequence shown here is derived from an EMBL/GenBank/DDBJ whole genome shotgun (WGS) entry which is preliminary data.</text>
</comment>
<name>A0A918MWL7_9BURK</name>
<dbReference type="Proteomes" id="UP000608345">
    <property type="component" value="Unassembled WGS sequence"/>
</dbReference>
<dbReference type="GO" id="GO:0140098">
    <property type="term" value="F:catalytic activity, acting on RNA"/>
    <property type="evidence" value="ECO:0007669"/>
    <property type="project" value="UniProtKB-ARBA"/>
</dbReference>
<gene>
    <name evidence="2" type="ORF">GCM10011450_08810</name>
</gene>
<evidence type="ECO:0000313" key="3">
    <source>
        <dbReference type="Proteomes" id="UP000608345"/>
    </source>
</evidence>
<sequence length="310" mass="35988">MSQSFPLPVRDGIVPSRLYLPREQQWPDLFSFLLVKFPHMPPDILRERLARGDMVDAAGVSMRLDSPFVADSWLWYYREVPAEVNVPFDLEVLYQDECLVVADKPHFLASIPGGRYLQETALIRLRKQLNNFELSPIHRLDRDTAGLLLFCANKHHRGAYQTLFQTREVYKTYEAIAPFRASMEFPLIRESHIRKSARYFTMEEVAEEPNSRTRISLLRHNGKWGHYLLEPLTGKKHQLRVHMNGLGLPICNDEFYPVMLPAREENRFDQPLQLLARSIGFTDPVTGQTRFFESRRTLEMQAGINETVSG</sequence>
<reference evidence="2" key="2">
    <citation type="submission" date="2020-09" db="EMBL/GenBank/DDBJ databases">
        <authorList>
            <person name="Sun Q."/>
            <person name="Kim S."/>
        </authorList>
    </citation>
    <scope>NUCLEOTIDE SEQUENCE</scope>
    <source>
        <strain evidence="2">KCTC 23732</strain>
    </source>
</reference>
<dbReference type="InterPro" id="IPR050188">
    <property type="entry name" value="RluA_PseudoU_synthase"/>
</dbReference>
<dbReference type="AlphaFoldDB" id="A0A918MWL7"/>
<dbReference type="GO" id="GO:0003723">
    <property type="term" value="F:RNA binding"/>
    <property type="evidence" value="ECO:0007669"/>
    <property type="project" value="InterPro"/>
</dbReference>
<dbReference type="Pfam" id="PF00849">
    <property type="entry name" value="PseudoU_synth_2"/>
    <property type="match status" value="1"/>
</dbReference>
<dbReference type="InterPro" id="IPR006145">
    <property type="entry name" value="PsdUridine_synth_RsuA/RluA"/>
</dbReference>
<accession>A0A918MWL7</accession>
<dbReference type="InterPro" id="IPR020103">
    <property type="entry name" value="PsdUridine_synth_cat_dom_sf"/>
</dbReference>
<dbReference type="SUPFAM" id="SSF55120">
    <property type="entry name" value="Pseudouridine synthase"/>
    <property type="match status" value="1"/>
</dbReference>
<dbReference type="PANTHER" id="PTHR21600:SF84">
    <property type="entry name" value="PSEUDOURIDINE SYNTHASE RSUA_RLUA-LIKE DOMAIN-CONTAINING PROTEIN"/>
    <property type="match status" value="1"/>
</dbReference>
<evidence type="ECO:0000313" key="2">
    <source>
        <dbReference type="EMBL" id="GGW81207.1"/>
    </source>
</evidence>
<dbReference type="PROSITE" id="PS01129">
    <property type="entry name" value="PSI_RLU"/>
    <property type="match status" value="1"/>
</dbReference>
<protein>
    <submittedName>
        <fullName evidence="2">Pseudouridylate synthase</fullName>
    </submittedName>
</protein>
<dbReference type="RefSeq" id="WP_189384242.1">
    <property type="nucleotide sequence ID" value="NZ_BAABFY010000056.1"/>
</dbReference>
<keyword evidence="3" id="KW-1185">Reference proteome</keyword>
<dbReference type="GO" id="GO:0009982">
    <property type="term" value="F:pseudouridine synthase activity"/>
    <property type="evidence" value="ECO:0007669"/>
    <property type="project" value="InterPro"/>
</dbReference>
<evidence type="ECO:0000259" key="1">
    <source>
        <dbReference type="Pfam" id="PF00849"/>
    </source>
</evidence>